<dbReference type="GO" id="GO:0051170">
    <property type="term" value="P:import into nucleus"/>
    <property type="evidence" value="ECO:0007669"/>
    <property type="project" value="TreeGrafter"/>
</dbReference>
<evidence type="ECO:0000313" key="10">
    <source>
        <dbReference type="Proteomes" id="UP000001640"/>
    </source>
</evidence>
<dbReference type="FunCoup" id="G0VFL2">
    <property type="interactions" value="119"/>
</dbReference>
<keyword evidence="6" id="KW-0472">Membrane</keyword>
<dbReference type="OMA" id="CIENAKA"/>
<evidence type="ECO:0000256" key="8">
    <source>
        <dbReference type="ARBA" id="ARBA00074024"/>
    </source>
</evidence>
<dbReference type="GeneID" id="96903910"/>
<dbReference type="InterPro" id="IPR014843">
    <property type="entry name" value="Him1/Fmp52"/>
</dbReference>
<reference key="2">
    <citation type="submission" date="2011-08" db="EMBL/GenBank/DDBJ databases">
        <title>Genome sequence of Naumovozyma castellii.</title>
        <authorList>
            <person name="Gordon J.L."/>
            <person name="Armisen D."/>
            <person name="Proux-Wera E."/>
            <person name="OhEigeartaigh S.S."/>
            <person name="Byrne K.P."/>
            <person name="Wolfe K.H."/>
        </authorList>
    </citation>
    <scope>NUCLEOTIDE SEQUENCE</scope>
    <source>
        <strain>Type strain:CBS 4309</strain>
    </source>
</reference>
<proteinExistence type="inferred from homology"/>
<organism evidence="9 10">
    <name type="scientific">Naumovozyma castellii</name>
    <name type="common">Yeast</name>
    <name type="synonym">Saccharomyces castellii</name>
    <dbReference type="NCBI Taxonomy" id="27288"/>
    <lineage>
        <taxon>Eukaryota</taxon>
        <taxon>Fungi</taxon>
        <taxon>Dikarya</taxon>
        <taxon>Ascomycota</taxon>
        <taxon>Saccharomycotina</taxon>
        <taxon>Saccharomycetes</taxon>
        <taxon>Saccharomycetales</taxon>
        <taxon>Saccharomycetaceae</taxon>
        <taxon>Naumovozyma</taxon>
    </lineage>
</organism>
<keyword evidence="4" id="KW-0809">Transit peptide</keyword>
<dbReference type="GO" id="GO:0005741">
    <property type="term" value="C:mitochondrial outer membrane"/>
    <property type="evidence" value="ECO:0007669"/>
    <property type="project" value="UniProtKB-SubCell"/>
</dbReference>
<name>G0VFL2_NAUCA</name>
<dbReference type="FunFam" id="3.40.50.720:FF:000366">
    <property type="entry name" value="Protein FMP52, mitochondrial"/>
    <property type="match status" value="1"/>
</dbReference>
<sequence>MSALILGATGLCGSGFLKAAEKADAFSKIFTLTRRPLPESDTVASQIVETDNSKWTGLIPDDTKFIFTALATTRGAVGGFDNQYKIDHDLNVDLAKAAKEKGCSTVVLVSSSGASLDSRFSYMRMKGEIERDILALDFDHTIILRPGILLGDRDKGINHKGFGNGTAMCIGGWLYRSRVQRLVGYPVYGDEVGKVGVHLALRENAKKVQIVESKEILDISDALKK</sequence>
<dbReference type="InParanoid" id="G0VFL2"/>
<dbReference type="PANTHER" id="PTHR14097">
    <property type="entry name" value="OXIDOREDUCTASE HTATIP2"/>
    <property type="match status" value="1"/>
</dbReference>
<dbReference type="OrthoDB" id="430436at2759"/>
<comment type="similarity">
    <text evidence="2">Belongs to the FMP52 family.</text>
</comment>
<dbReference type="STRING" id="1064592.G0VFL2"/>
<evidence type="ECO:0000256" key="1">
    <source>
        <dbReference type="ARBA" id="ARBA00004450"/>
    </source>
</evidence>
<keyword evidence="10" id="KW-1185">Reference proteome</keyword>
<evidence type="ECO:0000256" key="5">
    <source>
        <dbReference type="ARBA" id="ARBA00023128"/>
    </source>
</evidence>
<comment type="subcellular location">
    <subcellularLocation>
        <location evidence="1">Mitochondrion outer membrane</location>
        <topology evidence="1">Peripheral membrane protein</topology>
    </subcellularLocation>
</comment>
<dbReference type="Pfam" id="PF08732">
    <property type="entry name" value="HIM1"/>
    <property type="match status" value="1"/>
</dbReference>
<evidence type="ECO:0000256" key="7">
    <source>
        <dbReference type="ARBA" id="ARBA00071738"/>
    </source>
</evidence>
<evidence type="ECO:0000256" key="4">
    <source>
        <dbReference type="ARBA" id="ARBA00022946"/>
    </source>
</evidence>
<evidence type="ECO:0000256" key="2">
    <source>
        <dbReference type="ARBA" id="ARBA00006617"/>
    </source>
</evidence>
<dbReference type="PANTHER" id="PTHR14097:SF7">
    <property type="entry name" value="OXIDOREDUCTASE HTATIP2"/>
    <property type="match status" value="1"/>
</dbReference>
<dbReference type="Proteomes" id="UP000001640">
    <property type="component" value="Chromosome 5"/>
</dbReference>
<dbReference type="SUPFAM" id="SSF51735">
    <property type="entry name" value="NAD(P)-binding Rossmann-fold domains"/>
    <property type="match status" value="1"/>
</dbReference>
<dbReference type="KEGG" id="ncs:NCAS_0E02090"/>
<dbReference type="EMBL" id="HE576756">
    <property type="protein sequence ID" value="CCC70279.1"/>
    <property type="molecule type" value="Genomic_DNA"/>
</dbReference>
<keyword evidence="5" id="KW-0496">Mitochondrion</keyword>
<gene>
    <name evidence="9" type="primary">NCAS0E02090</name>
    <name evidence="9" type="ordered locus">NCAS_0E02090</name>
</gene>
<evidence type="ECO:0000313" key="9">
    <source>
        <dbReference type="EMBL" id="CCC70279.1"/>
    </source>
</evidence>
<evidence type="ECO:0000256" key="3">
    <source>
        <dbReference type="ARBA" id="ARBA00022787"/>
    </source>
</evidence>
<dbReference type="AlphaFoldDB" id="G0VFL2"/>
<dbReference type="Gene3D" id="3.40.50.720">
    <property type="entry name" value="NAD(P)-binding Rossmann-like Domain"/>
    <property type="match status" value="1"/>
</dbReference>
<dbReference type="RefSeq" id="XP_003676638.1">
    <property type="nucleotide sequence ID" value="XM_003676590.1"/>
</dbReference>
<accession>G0VFL2</accession>
<dbReference type="eggNOG" id="KOG4039">
    <property type="taxonomic scope" value="Eukaryota"/>
</dbReference>
<evidence type="ECO:0000256" key="6">
    <source>
        <dbReference type="ARBA" id="ARBA00023136"/>
    </source>
</evidence>
<keyword evidence="3" id="KW-1000">Mitochondrion outer membrane</keyword>
<reference evidence="9 10" key="1">
    <citation type="journal article" date="2011" name="Proc. Natl. Acad. Sci. U.S.A.">
        <title>Evolutionary erosion of yeast sex chromosomes by mating-type switching accidents.</title>
        <authorList>
            <person name="Gordon J.L."/>
            <person name="Armisen D."/>
            <person name="Proux-Wera E."/>
            <person name="Oheigeartaigh S.S."/>
            <person name="Byrne K.P."/>
            <person name="Wolfe K.H."/>
        </authorList>
    </citation>
    <scope>NUCLEOTIDE SEQUENCE [LARGE SCALE GENOMIC DNA]</scope>
    <source>
        <strain evidence="10">ATCC 76901 / BCRC 22586 / CBS 4309 / NBRC 1992 / NRRL Y-12630</strain>
    </source>
</reference>
<dbReference type="HOGENOM" id="CLU_071330_2_2_1"/>
<protein>
    <recommendedName>
        <fullName evidence="8">Protein FMP52, mitochondrial</fullName>
    </recommendedName>
    <alternativeName>
        <fullName evidence="7">Protein fmp52, mitochondrial</fullName>
    </alternativeName>
</protein>
<dbReference type="InterPro" id="IPR036291">
    <property type="entry name" value="NAD(P)-bd_dom_sf"/>
</dbReference>